<accession>A0A8S1PCR9</accession>
<dbReference type="Proteomes" id="UP000688137">
    <property type="component" value="Unassembled WGS sequence"/>
</dbReference>
<gene>
    <name evidence="2" type="ORF">PPRIM_AZ9-3.1.T1140064</name>
</gene>
<dbReference type="EMBL" id="CAJJDM010000117">
    <property type="protein sequence ID" value="CAD8101010.1"/>
    <property type="molecule type" value="Genomic_DNA"/>
</dbReference>
<evidence type="ECO:0000256" key="1">
    <source>
        <dbReference type="SAM" id="MobiDB-lite"/>
    </source>
</evidence>
<sequence>MELLLLNCDSKAVAKQVKIIIFNIIFQIIMDKLIQQNDSKDNKNGQQNNTNDQRNQNNDQPQPQKPQKPQKPERMILRMQTGKDGMNFESMAEESEQKNNISKILKEVLSQ</sequence>
<keyword evidence="3" id="KW-1185">Reference proteome</keyword>
<feature type="region of interest" description="Disordered" evidence="1">
    <location>
        <begin position="38"/>
        <end position="111"/>
    </location>
</feature>
<proteinExistence type="predicted"/>
<dbReference type="AlphaFoldDB" id="A0A8S1PCR9"/>
<evidence type="ECO:0000313" key="2">
    <source>
        <dbReference type="EMBL" id="CAD8101010.1"/>
    </source>
</evidence>
<name>A0A8S1PCR9_PARPR</name>
<comment type="caution">
    <text evidence="2">The sequence shown here is derived from an EMBL/GenBank/DDBJ whole genome shotgun (WGS) entry which is preliminary data.</text>
</comment>
<reference evidence="2" key="1">
    <citation type="submission" date="2021-01" db="EMBL/GenBank/DDBJ databases">
        <authorList>
            <consortium name="Genoscope - CEA"/>
            <person name="William W."/>
        </authorList>
    </citation>
    <scope>NUCLEOTIDE SEQUENCE</scope>
</reference>
<protein>
    <submittedName>
        <fullName evidence="2">Uncharacterized protein</fullName>
    </submittedName>
</protein>
<feature type="compositionally biased region" description="Low complexity" evidence="1">
    <location>
        <begin position="46"/>
        <end position="67"/>
    </location>
</feature>
<organism evidence="2 3">
    <name type="scientific">Paramecium primaurelia</name>
    <dbReference type="NCBI Taxonomy" id="5886"/>
    <lineage>
        <taxon>Eukaryota</taxon>
        <taxon>Sar</taxon>
        <taxon>Alveolata</taxon>
        <taxon>Ciliophora</taxon>
        <taxon>Intramacronucleata</taxon>
        <taxon>Oligohymenophorea</taxon>
        <taxon>Peniculida</taxon>
        <taxon>Parameciidae</taxon>
        <taxon>Paramecium</taxon>
    </lineage>
</organism>
<evidence type="ECO:0000313" key="3">
    <source>
        <dbReference type="Proteomes" id="UP000688137"/>
    </source>
</evidence>